<dbReference type="OrthoDB" id="129121at2759"/>
<organism evidence="1 2">
    <name type="scientific">Clunio marinus</name>
    <dbReference type="NCBI Taxonomy" id="568069"/>
    <lineage>
        <taxon>Eukaryota</taxon>
        <taxon>Metazoa</taxon>
        <taxon>Ecdysozoa</taxon>
        <taxon>Arthropoda</taxon>
        <taxon>Hexapoda</taxon>
        <taxon>Insecta</taxon>
        <taxon>Pterygota</taxon>
        <taxon>Neoptera</taxon>
        <taxon>Endopterygota</taxon>
        <taxon>Diptera</taxon>
        <taxon>Nematocera</taxon>
        <taxon>Chironomoidea</taxon>
        <taxon>Chironomidae</taxon>
        <taxon>Clunio</taxon>
    </lineage>
</organism>
<protein>
    <submittedName>
        <fullName evidence="1">CLUMA_CG003247, isoform B</fullName>
    </submittedName>
</protein>
<gene>
    <name evidence="1" type="ORF">CLUMA_CG003247</name>
</gene>
<dbReference type="EMBL" id="CVRI01000013">
    <property type="protein sequence ID" value="CRK89584.1"/>
    <property type="molecule type" value="Genomic_DNA"/>
</dbReference>
<name>A0A1J1HNF1_9DIPT</name>
<evidence type="ECO:0000313" key="2">
    <source>
        <dbReference type="Proteomes" id="UP000183832"/>
    </source>
</evidence>
<evidence type="ECO:0000313" key="1">
    <source>
        <dbReference type="EMBL" id="CRK89584.1"/>
    </source>
</evidence>
<reference evidence="1 2" key="1">
    <citation type="submission" date="2015-04" db="EMBL/GenBank/DDBJ databases">
        <authorList>
            <person name="Syromyatnikov M.Y."/>
            <person name="Popov V.N."/>
        </authorList>
    </citation>
    <scope>NUCLEOTIDE SEQUENCE [LARGE SCALE GENOMIC DNA]</scope>
</reference>
<proteinExistence type="predicted"/>
<dbReference type="AlphaFoldDB" id="A0A1J1HNF1"/>
<keyword evidence="2" id="KW-1185">Reference proteome</keyword>
<accession>A0A1J1HNF1</accession>
<dbReference type="Proteomes" id="UP000183832">
    <property type="component" value="Unassembled WGS sequence"/>
</dbReference>
<sequence>MMRKNRSDFLNHTQSFFNNYKSIAVSHEIEVQTNIQTMEHGTTKGSFSINWSLNETNVKMVVMMMMIIMVVV</sequence>